<dbReference type="HOGENOM" id="CLU_028510_1_0_1"/>
<gene>
    <name evidence="2" type="primary">OJ1712_E04.7</name>
</gene>
<proteinExistence type="predicted"/>
<dbReference type="CDD" id="cd22152">
    <property type="entry name" value="F-box_AtAFR-like"/>
    <property type="match status" value="1"/>
</dbReference>
<dbReference type="SMART" id="SM00256">
    <property type="entry name" value="FBOX"/>
    <property type="match status" value="1"/>
</dbReference>
<feature type="domain" description="F-box" evidence="1">
    <location>
        <begin position="28"/>
        <end position="68"/>
    </location>
</feature>
<dbReference type="SUPFAM" id="SSF117281">
    <property type="entry name" value="Kelch motif"/>
    <property type="match status" value="1"/>
</dbReference>
<reference evidence="3" key="1">
    <citation type="journal article" date="2005" name="Nature">
        <title>The map-based sequence of the rice genome.</title>
        <authorList>
            <consortium name="International rice genome sequencing project (IRGSP)"/>
            <person name="Matsumoto T."/>
            <person name="Wu J."/>
            <person name="Kanamori H."/>
            <person name="Katayose Y."/>
            <person name="Fujisawa M."/>
            <person name="Namiki N."/>
            <person name="Mizuno H."/>
            <person name="Yamamoto K."/>
            <person name="Antonio B.A."/>
            <person name="Baba T."/>
            <person name="Sakata K."/>
            <person name="Nagamura Y."/>
            <person name="Aoki H."/>
            <person name="Arikawa K."/>
            <person name="Arita K."/>
            <person name="Bito T."/>
            <person name="Chiden Y."/>
            <person name="Fujitsuka N."/>
            <person name="Fukunaka R."/>
            <person name="Hamada M."/>
            <person name="Harada C."/>
            <person name="Hayashi A."/>
            <person name="Hijishita S."/>
            <person name="Honda M."/>
            <person name="Hosokawa S."/>
            <person name="Ichikawa Y."/>
            <person name="Idonuma A."/>
            <person name="Iijima M."/>
            <person name="Ikeda M."/>
            <person name="Ikeno M."/>
            <person name="Ito K."/>
            <person name="Ito S."/>
            <person name="Ito T."/>
            <person name="Ito Y."/>
            <person name="Ito Y."/>
            <person name="Iwabuchi A."/>
            <person name="Kamiya K."/>
            <person name="Karasawa W."/>
            <person name="Kurita K."/>
            <person name="Katagiri S."/>
            <person name="Kikuta A."/>
            <person name="Kobayashi H."/>
            <person name="Kobayashi N."/>
            <person name="Machita K."/>
            <person name="Maehara T."/>
            <person name="Masukawa M."/>
            <person name="Mizubayashi T."/>
            <person name="Mukai Y."/>
            <person name="Nagasaki H."/>
            <person name="Nagata Y."/>
            <person name="Naito S."/>
            <person name="Nakashima M."/>
            <person name="Nakama Y."/>
            <person name="Nakamichi Y."/>
            <person name="Nakamura M."/>
            <person name="Meguro A."/>
            <person name="Negishi M."/>
            <person name="Ohta I."/>
            <person name="Ohta T."/>
            <person name="Okamoto M."/>
            <person name="Ono N."/>
            <person name="Saji S."/>
            <person name="Sakaguchi M."/>
            <person name="Sakai K."/>
            <person name="Shibata M."/>
            <person name="Shimokawa T."/>
            <person name="Song J."/>
            <person name="Takazaki Y."/>
            <person name="Terasawa K."/>
            <person name="Tsugane M."/>
            <person name="Tsuji K."/>
            <person name="Ueda S."/>
            <person name="Waki K."/>
            <person name="Yamagata H."/>
            <person name="Yamamoto M."/>
            <person name="Yamamoto S."/>
            <person name="Yamane H."/>
            <person name="Yoshiki S."/>
            <person name="Yoshihara R."/>
            <person name="Yukawa K."/>
            <person name="Zhong H."/>
            <person name="Yano M."/>
            <person name="Yuan Q."/>
            <person name="Ouyang S."/>
            <person name="Liu J."/>
            <person name="Jones K.M."/>
            <person name="Gansberger K."/>
            <person name="Moffat K."/>
            <person name="Hill J."/>
            <person name="Bera J."/>
            <person name="Fadrosh D."/>
            <person name="Jin S."/>
            <person name="Johri S."/>
            <person name="Kim M."/>
            <person name="Overton L."/>
            <person name="Reardon M."/>
            <person name="Tsitrin T."/>
            <person name="Vuong H."/>
            <person name="Weaver B."/>
            <person name="Ciecko A."/>
            <person name="Tallon L."/>
            <person name="Jackson J."/>
            <person name="Pai G."/>
            <person name="Aken S.V."/>
            <person name="Utterback T."/>
            <person name="Reidmuller S."/>
            <person name="Feldblyum T."/>
            <person name="Hsiao J."/>
            <person name="Zismann V."/>
            <person name="Iobst S."/>
            <person name="de Vazeille A.R."/>
            <person name="Buell C.R."/>
            <person name="Ying K."/>
            <person name="Li Y."/>
            <person name="Lu T."/>
            <person name="Huang Y."/>
            <person name="Zhao Q."/>
            <person name="Feng Q."/>
            <person name="Zhang L."/>
            <person name="Zhu J."/>
            <person name="Weng Q."/>
            <person name="Mu J."/>
            <person name="Lu Y."/>
            <person name="Fan D."/>
            <person name="Liu Y."/>
            <person name="Guan J."/>
            <person name="Zhang Y."/>
            <person name="Yu S."/>
            <person name="Liu X."/>
            <person name="Zhang Y."/>
            <person name="Hong G."/>
            <person name="Han B."/>
            <person name="Choisne N."/>
            <person name="Demange N."/>
            <person name="Orjeda G."/>
            <person name="Samain S."/>
            <person name="Cattolico L."/>
            <person name="Pelletier E."/>
            <person name="Couloux A."/>
            <person name="Segurens B."/>
            <person name="Wincker P."/>
            <person name="D'Hont A."/>
            <person name="Scarpelli C."/>
            <person name="Weissenbach J."/>
            <person name="Salanoubat M."/>
            <person name="Quetier F."/>
            <person name="Yu Y."/>
            <person name="Kim H.R."/>
            <person name="Rambo T."/>
            <person name="Currie J."/>
            <person name="Collura K."/>
            <person name="Luo M."/>
            <person name="Yang T."/>
            <person name="Ammiraju J.S.S."/>
            <person name="Engler F."/>
            <person name="Soderlund C."/>
            <person name="Wing R.A."/>
            <person name="Palmer L.E."/>
            <person name="de la Bastide M."/>
            <person name="Spiegel L."/>
            <person name="Nascimento L."/>
            <person name="Zutavern T."/>
            <person name="O'Shaughnessy A."/>
            <person name="Dike S."/>
            <person name="Dedhia N."/>
            <person name="Preston R."/>
            <person name="Balija V."/>
            <person name="McCombie W.R."/>
            <person name="Chow T."/>
            <person name="Chen H."/>
            <person name="Chung M."/>
            <person name="Chen C."/>
            <person name="Shaw J."/>
            <person name="Wu H."/>
            <person name="Hsiao K."/>
            <person name="Chao Y."/>
            <person name="Chu M."/>
            <person name="Cheng C."/>
            <person name="Hour A."/>
            <person name="Lee P."/>
            <person name="Lin S."/>
            <person name="Lin Y."/>
            <person name="Liou J."/>
            <person name="Liu S."/>
            <person name="Hsing Y."/>
            <person name="Raghuvanshi S."/>
            <person name="Mohanty A."/>
            <person name="Bharti A.K."/>
            <person name="Gaur A."/>
            <person name="Gupta V."/>
            <person name="Kumar D."/>
            <person name="Ravi V."/>
            <person name="Vij S."/>
            <person name="Kapur A."/>
            <person name="Khurana P."/>
            <person name="Khurana P."/>
            <person name="Khurana J.P."/>
            <person name="Tyagi A.K."/>
            <person name="Gaikwad K."/>
            <person name="Singh A."/>
            <person name="Dalal V."/>
            <person name="Srivastava S."/>
            <person name="Dixit A."/>
            <person name="Pal A.K."/>
            <person name="Ghazi I.A."/>
            <person name="Yadav M."/>
            <person name="Pandit A."/>
            <person name="Bhargava A."/>
            <person name="Sureshbabu K."/>
            <person name="Batra K."/>
            <person name="Sharma T.R."/>
            <person name="Mohapatra T."/>
            <person name="Singh N.K."/>
            <person name="Messing J."/>
            <person name="Nelson A.B."/>
            <person name="Fuks G."/>
            <person name="Kavchok S."/>
            <person name="Keizer G."/>
            <person name="Linton E."/>
            <person name="Llaca V."/>
            <person name="Song R."/>
            <person name="Tanyolac B."/>
            <person name="Young S."/>
            <person name="Ho-Il K."/>
            <person name="Hahn J.H."/>
            <person name="Sangsakoo G."/>
            <person name="Vanavichit A."/>
            <person name="de Mattos Luiz.A.T."/>
            <person name="Zimmer P.D."/>
            <person name="Malone G."/>
            <person name="Dellagostin O."/>
            <person name="de Oliveira A.C."/>
            <person name="Bevan M."/>
            <person name="Bancroft I."/>
            <person name="Minx P."/>
            <person name="Cordum H."/>
            <person name="Wilson R."/>
            <person name="Cheng Z."/>
            <person name="Jin W."/>
            <person name="Jiang J."/>
            <person name="Leong S.A."/>
            <person name="Iwama H."/>
            <person name="Gojobori T."/>
            <person name="Itoh T."/>
            <person name="Niimura Y."/>
            <person name="Fujii Y."/>
            <person name="Habara T."/>
            <person name="Sakai H."/>
            <person name="Sato Y."/>
            <person name="Wilson G."/>
            <person name="Kumar K."/>
            <person name="McCouch S."/>
            <person name="Juretic N."/>
            <person name="Hoen D."/>
            <person name="Wright S."/>
            <person name="Bruskiewich R."/>
            <person name="Bureau T."/>
            <person name="Miyao A."/>
            <person name="Hirochika H."/>
            <person name="Nishikawa T."/>
            <person name="Kadowaki K."/>
            <person name="Sugiura M."/>
            <person name="Burr B."/>
            <person name="Sasaki T."/>
        </authorList>
    </citation>
    <scope>NUCLEOTIDE SEQUENCE [LARGE SCALE GENOMIC DNA]</scope>
    <source>
        <strain evidence="3">cv. Nipponbare</strain>
    </source>
</reference>
<dbReference type="Pfam" id="PF01344">
    <property type="entry name" value="Kelch_1"/>
    <property type="match status" value="1"/>
</dbReference>
<name>Q6ZGB6_ORYSJ</name>
<evidence type="ECO:0000313" key="3">
    <source>
        <dbReference type="Proteomes" id="UP000000763"/>
    </source>
</evidence>
<dbReference type="InterPro" id="IPR001810">
    <property type="entry name" value="F-box_dom"/>
</dbReference>
<evidence type="ECO:0000259" key="1">
    <source>
        <dbReference type="SMART" id="SM00256"/>
    </source>
</evidence>
<dbReference type="AlphaFoldDB" id="Q6ZGB6"/>
<dbReference type="EMBL" id="AP004144">
    <property type="protein sequence ID" value="BAD15578.1"/>
    <property type="molecule type" value="Genomic_DNA"/>
</dbReference>
<dbReference type="PANTHER" id="PTHR46407">
    <property type="entry name" value="OS02G0208700 PROTEIN"/>
    <property type="match status" value="1"/>
</dbReference>
<sequence length="399" mass="41755">MGGAIERDGALLGAALVEPEAAELIPGLPDDVAMECLARVPSRSHRAVRRVCRGWRRAAASEAFRRRRRAAGAAEDVVFLVQATPARGGDDGKGPSAATECALAAANLTTGEWRRVEGAGEGEEEAWGGGVPFFARCAAAGDGRHVAVVGGWEPAALCLTRDVRVLDVPAGVWRRGAAMPDSRGFFGCTGSGGVVYVAGGHDESKNALRSAYAYDVASDAWRALPDMSEERDEPQLVANPGRVLAASGYPTDAQGAFKKTAERYTTTTTGDATAWSSEGDMAPNTAETCLAAVGGKVWAVGAGKGGVREWDGGAWRDVADGPPGMKACVKAVGAGDGDGAAMFVFVFGKVEDGKQYAAWVMEDAGGAARWRGVAVPPGFGGKKKKLLRWKYWLNRRRAL</sequence>
<dbReference type="InterPro" id="IPR036047">
    <property type="entry name" value="F-box-like_dom_sf"/>
</dbReference>
<dbReference type="GO" id="GO:0080037">
    <property type="term" value="P:negative regulation of cytokinin-activated signaling pathway"/>
    <property type="evidence" value="ECO:0007669"/>
    <property type="project" value="InterPro"/>
</dbReference>
<accession>Q6ZGB6</accession>
<dbReference type="InterPro" id="IPR006652">
    <property type="entry name" value="Kelch_1"/>
</dbReference>
<reference evidence="3" key="2">
    <citation type="journal article" date="2008" name="Nucleic Acids Res.">
        <title>The rice annotation project database (RAP-DB): 2008 update.</title>
        <authorList>
            <consortium name="The rice annotation project (RAP)"/>
        </authorList>
    </citation>
    <scope>GENOME REANNOTATION</scope>
    <source>
        <strain evidence="3">cv. Nipponbare</strain>
    </source>
</reference>
<evidence type="ECO:0000313" key="2">
    <source>
        <dbReference type="EMBL" id="BAD15578.1"/>
    </source>
</evidence>
<dbReference type="PANTHER" id="PTHR46407:SF21">
    <property type="entry name" value="F-BOX_KELCH-REPEAT PROTEIN SKIP20"/>
    <property type="match status" value="1"/>
</dbReference>
<organism evidence="2 3">
    <name type="scientific">Oryza sativa subsp. japonica</name>
    <name type="common">Rice</name>
    <dbReference type="NCBI Taxonomy" id="39947"/>
    <lineage>
        <taxon>Eukaryota</taxon>
        <taxon>Viridiplantae</taxon>
        <taxon>Streptophyta</taxon>
        <taxon>Embryophyta</taxon>
        <taxon>Tracheophyta</taxon>
        <taxon>Spermatophyta</taxon>
        <taxon>Magnoliopsida</taxon>
        <taxon>Liliopsida</taxon>
        <taxon>Poales</taxon>
        <taxon>Poaceae</taxon>
        <taxon>BOP clade</taxon>
        <taxon>Oryzoideae</taxon>
        <taxon>Oryzeae</taxon>
        <taxon>Oryzinae</taxon>
        <taxon>Oryza</taxon>
        <taxon>Oryza sativa</taxon>
    </lineage>
</organism>
<dbReference type="Pfam" id="PF00646">
    <property type="entry name" value="F-box"/>
    <property type="match status" value="1"/>
</dbReference>
<dbReference type="GO" id="GO:2000762">
    <property type="term" value="P:regulation of phenylpropanoid metabolic process"/>
    <property type="evidence" value="ECO:0007669"/>
    <property type="project" value="InterPro"/>
</dbReference>
<dbReference type="Gene3D" id="1.20.1280.50">
    <property type="match status" value="1"/>
</dbReference>
<dbReference type="Gene3D" id="2.120.10.80">
    <property type="entry name" value="Kelch-type beta propeller"/>
    <property type="match status" value="1"/>
</dbReference>
<dbReference type="Proteomes" id="UP000000763">
    <property type="component" value="Chromosome 2"/>
</dbReference>
<dbReference type="SUPFAM" id="SSF81383">
    <property type="entry name" value="F-box domain"/>
    <property type="match status" value="1"/>
</dbReference>
<dbReference type="InterPro" id="IPR044595">
    <property type="entry name" value="KMD1-4"/>
</dbReference>
<dbReference type="SMART" id="SM00612">
    <property type="entry name" value="Kelch"/>
    <property type="match status" value="2"/>
</dbReference>
<protein>
    <submittedName>
        <fullName evidence="2">Kelch repeat-containing F-box family protein-like</fullName>
    </submittedName>
</protein>
<dbReference type="InterPro" id="IPR015915">
    <property type="entry name" value="Kelch-typ_b-propeller"/>
</dbReference>